<evidence type="ECO:0000256" key="9">
    <source>
        <dbReference type="ARBA" id="ARBA00023235"/>
    </source>
</evidence>
<organism evidence="13 14">
    <name type="scientific">Jannaschia donghaensis</name>
    <dbReference type="NCBI Taxonomy" id="420998"/>
    <lineage>
        <taxon>Bacteria</taxon>
        <taxon>Pseudomonadati</taxon>
        <taxon>Pseudomonadota</taxon>
        <taxon>Alphaproteobacteria</taxon>
        <taxon>Rhodobacterales</taxon>
        <taxon>Roseobacteraceae</taxon>
        <taxon>Jannaschia</taxon>
    </lineage>
</organism>
<dbReference type="STRING" id="420998.JDO7802_01172"/>
<dbReference type="GO" id="GO:0050992">
    <property type="term" value="P:dimethylallyl diphosphate biosynthetic process"/>
    <property type="evidence" value="ECO:0007669"/>
    <property type="project" value="UniProtKB-UniRule"/>
</dbReference>
<evidence type="ECO:0000256" key="5">
    <source>
        <dbReference type="ARBA" id="ARBA00022723"/>
    </source>
</evidence>
<evidence type="ECO:0000256" key="8">
    <source>
        <dbReference type="ARBA" id="ARBA00023229"/>
    </source>
</evidence>
<dbReference type="PROSITE" id="PS51462">
    <property type="entry name" value="NUDIX"/>
    <property type="match status" value="1"/>
</dbReference>
<comment type="cofactor">
    <cofactor evidence="10">
        <name>Mg(2+)</name>
        <dbReference type="ChEBI" id="CHEBI:18420"/>
    </cofactor>
    <text evidence="10">Binds 1 Mg(2+) ion per subunit. The magnesium ion binds only when substrate is bound.</text>
</comment>
<comment type="pathway">
    <text evidence="1 10">Isoprenoid biosynthesis; dimethylallyl diphosphate biosynthesis; dimethylallyl diphosphate from isopentenyl diphosphate: step 1/1.</text>
</comment>
<keyword evidence="9 10" id="KW-0413">Isomerase</keyword>
<evidence type="ECO:0000256" key="3">
    <source>
        <dbReference type="ARBA" id="ARBA00012057"/>
    </source>
</evidence>
<dbReference type="NCBIfam" id="NF002995">
    <property type="entry name" value="PRK03759.1"/>
    <property type="match status" value="1"/>
</dbReference>
<dbReference type="EMBL" id="CXSU01000011">
    <property type="protein sequence ID" value="CTQ49161.1"/>
    <property type="molecule type" value="Genomic_DNA"/>
</dbReference>
<evidence type="ECO:0000256" key="6">
    <source>
        <dbReference type="ARBA" id="ARBA00022842"/>
    </source>
</evidence>
<gene>
    <name evidence="10 13" type="primary">idi</name>
    <name evidence="13" type="ORF">JDO7802_01172</name>
</gene>
<dbReference type="GO" id="GO:0046872">
    <property type="term" value="F:metal ion binding"/>
    <property type="evidence" value="ECO:0007669"/>
    <property type="project" value="UniProtKB-KW"/>
</dbReference>
<feature type="binding site" evidence="10">
    <location>
        <position position="31"/>
    </location>
    <ligand>
        <name>Mn(2+)</name>
        <dbReference type="ChEBI" id="CHEBI:29035"/>
    </ligand>
</feature>
<comment type="cofactor">
    <cofactor evidence="10">
        <name>Mn(2+)</name>
        <dbReference type="ChEBI" id="CHEBI:29035"/>
    </cofactor>
    <text evidence="10">Binds 1 Mn(2+) ion per subunit.</text>
</comment>
<feature type="domain" description="Nudix hydrolase" evidence="12">
    <location>
        <begin position="35"/>
        <end position="169"/>
    </location>
</feature>
<dbReference type="InterPro" id="IPR011876">
    <property type="entry name" value="IsopentenylPP_isomerase_typ1"/>
</dbReference>
<proteinExistence type="inferred from homology"/>
<dbReference type="GO" id="GO:0004452">
    <property type="term" value="F:isopentenyl-diphosphate delta-isomerase activity"/>
    <property type="evidence" value="ECO:0007669"/>
    <property type="project" value="UniProtKB-UniRule"/>
</dbReference>
<dbReference type="RefSeq" id="WP_245624125.1">
    <property type="nucleotide sequence ID" value="NZ_CXSU01000011.1"/>
</dbReference>
<evidence type="ECO:0000259" key="12">
    <source>
        <dbReference type="PROSITE" id="PS51462"/>
    </source>
</evidence>
<dbReference type="InterPro" id="IPR015797">
    <property type="entry name" value="NUDIX_hydrolase-like_dom_sf"/>
</dbReference>
<keyword evidence="4 10" id="KW-0963">Cytoplasm</keyword>
<dbReference type="InterPro" id="IPR056375">
    <property type="entry name" value="Idi_bact"/>
</dbReference>
<protein>
    <recommendedName>
        <fullName evidence="3 10">Isopentenyl-diphosphate Delta-isomerase</fullName>
        <shortName evidence="10">IPP isomerase</shortName>
        <ecNumber evidence="3 10">5.3.3.2</ecNumber>
    </recommendedName>
    <alternativeName>
        <fullName evidence="10">IPP:DMAPP isomerase</fullName>
    </alternativeName>
    <alternativeName>
        <fullName evidence="10">Isopentenyl pyrophosphate isomerase</fullName>
    </alternativeName>
</protein>
<dbReference type="Proteomes" id="UP000049222">
    <property type="component" value="Unassembled WGS sequence"/>
</dbReference>
<keyword evidence="14" id="KW-1185">Reference proteome</keyword>
<reference evidence="13 14" key="1">
    <citation type="submission" date="2015-07" db="EMBL/GenBank/DDBJ databases">
        <authorList>
            <person name="Noorani M."/>
        </authorList>
    </citation>
    <scope>NUCLEOTIDE SEQUENCE [LARGE SCALE GENOMIC DNA]</scope>
    <source>
        <strain evidence="13 14">CECT 7802</strain>
    </source>
</reference>
<dbReference type="NCBIfam" id="TIGR02150">
    <property type="entry name" value="IPP_isom_1"/>
    <property type="match status" value="1"/>
</dbReference>
<comment type="function">
    <text evidence="10">Catalyzes the 1,3-allylic rearrangement of the homoallylic substrate isopentenyl (IPP) to its highly electrophilic allylic isomer, dimethylallyl diphosphate (DMAPP).</text>
</comment>
<feature type="binding site" evidence="10">
    <location>
        <position position="37"/>
    </location>
    <ligand>
        <name>Mn(2+)</name>
        <dbReference type="ChEBI" id="CHEBI:29035"/>
    </ligand>
</feature>
<dbReference type="InterPro" id="IPR000086">
    <property type="entry name" value="NUDIX_hydrolase_dom"/>
</dbReference>
<dbReference type="PIRSF" id="PIRSF018427">
    <property type="entry name" value="Isopntndiph_ism"/>
    <property type="match status" value="1"/>
</dbReference>
<name>A0A0M6YFM6_9RHOB</name>
<feature type="active site" evidence="10 11">
    <location>
        <position position="119"/>
    </location>
</feature>
<evidence type="ECO:0000313" key="14">
    <source>
        <dbReference type="Proteomes" id="UP000049222"/>
    </source>
</evidence>
<comment type="subcellular location">
    <subcellularLocation>
        <location evidence="10">Cytoplasm</location>
    </subcellularLocation>
</comment>
<dbReference type="HAMAP" id="MF_00202">
    <property type="entry name" value="Idi"/>
    <property type="match status" value="1"/>
</dbReference>
<accession>A0A0M6YFM6</accession>
<keyword evidence="5 10" id="KW-0479">Metal-binding</keyword>
<feature type="binding site" evidence="10">
    <location>
        <position position="91"/>
    </location>
    <ligand>
        <name>Mg(2+)</name>
        <dbReference type="ChEBI" id="CHEBI:18420"/>
    </ligand>
</feature>
<dbReference type="Pfam" id="PF00293">
    <property type="entry name" value="NUDIX"/>
    <property type="match status" value="1"/>
</dbReference>
<dbReference type="PANTHER" id="PTHR10885:SF0">
    <property type="entry name" value="ISOPENTENYL-DIPHOSPHATE DELTA-ISOMERASE"/>
    <property type="match status" value="1"/>
</dbReference>
<evidence type="ECO:0000256" key="7">
    <source>
        <dbReference type="ARBA" id="ARBA00023211"/>
    </source>
</evidence>
<sequence>MTFDTVTPTGQIMIPAWVDGTLRPVEKLEAHQRGLKHKAVSVFVMSGDRLLIQKRAQGKYHTPGLWANTCCTHPHWGEDARDCAIRRLDDELGITGVSLTRREPIEYRADVGGGLIEHEVAEVFIGMTDQSLSITPRPDEVETTRWAPMADLMREIEETPDGFTPWIRIYLRNHHARIFGGVETS</sequence>
<dbReference type="EC" id="5.3.3.2" evidence="3 10"/>
<dbReference type="UniPathway" id="UPA00059">
    <property type="reaction ID" value="UER00104"/>
</dbReference>
<evidence type="ECO:0000256" key="10">
    <source>
        <dbReference type="HAMAP-Rule" id="MF_00202"/>
    </source>
</evidence>
<feature type="binding site" evidence="10">
    <location>
        <position position="117"/>
    </location>
    <ligand>
        <name>Mn(2+)</name>
        <dbReference type="ChEBI" id="CHEBI:29035"/>
    </ligand>
</feature>
<dbReference type="AlphaFoldDB" id="A0A0M6YFM6"/>
<evidence type="ECO:0000256" key="2">
    <source>
        <dbReference type="ARBA" id="ARBA00007579"/>
    </source>
</evidence>
<dbReference type="GO" id="GO:0005737">
    <property type="term" value="C:cytoplasm"/>
    <property type="evidence" value="ECO:0007669"/>
    <property type="project" value="UniProtKB-SubCell"/>
</dbReference>
<keyword evidence="6 10" id="KW-0460">Magnesium</keyword>
<dbReference type="GO" id="GO:0009240">
    <property type="term" value="P:isopentenyl diphosphate biosynthetic process"/>
    <property type="evidence" value="ECO:0007669"/>
    <property type="project" value="TreeGrafter"/>
</dbReference>
<dbReference type="PANTHER" id="PTHR10885">
    <property type="entry name" value="ISOPENTENYL-DIPHOSPHATE DELTA-ISOMERASE"/>
    <property type="match status" value="1"/>
</dbReference>
<feature type="active site" evidence="10 11">
    <location>
        <position position="71"/>
    </location>
</feature>
<comment type="catalytic activity">
    <reaction evidence="10">
        <text>isopentenyl diphosphate = dimethylallyl diphosphate</text>
        <dbReference type="Rhea" id="RHEA:23284"/>
        <dbReference type="ChEBI" id="CHEBI:57623"/>
        <dbReference type="ChEBI" id="CHEBI:128769"/>
        <dbReference type="EC" id="5.3.3.2"/>
    </reaction>
</comment>
<evidence type="ECO:0000256" key="11">
    <source>
        <dbReference type="PIRSR" id="PIRSR018427-1"/>
    </source>
</evidence>
<dbReference type="Gene3D" id="3.90.79.10">
    <property type="entry name" value="Nucleoside Triphosphate Pyrophosphohydrolase"/>
    <property type="match status" value="1"/>
</dbReference>
<keyword evidence="8 10" id="KW-0414">Isoprene biosynthesis</keyword>
<keyword evidence="7 10" id="KW-0464">Manganese</keyword>
<dbReference type="SUPFAM" id="SSF55811">
    <property type="entry name" value="Nudix"/>
    <property type="match status" value="1"/>
</dbReference>
<dbReference type="CDD" id="cd02885">
    <property type="entry name" value="NUDIX_IPP_Isomerase"/>
    <property type="match status" value="1"/>
</dbReference>
<comment type="similarity">
    <text evidence="2 10">Belongs to the IPP isomerase type 1 family.</text>
</comment>
<evidence type="ECO:0000256" key="4">
    <source>
        <dbReference type="ARBA" id="ARBA00022490"/>
    </source>
</evidence>
<evidence type="ECO:0000256" key="1">
    <source>
        <dbReference type="ARBA" id="ARBA00004826"/>
    </source>
</evidence>
<evidence type="ECO:0000313" key="13">
    <source>
        <dbReference type="EMBL" id="CTQ49161.1"/>
    </source>
</evidence>
<feature type="binding site" evidence="10">
    <location>
        <position position="119"/>
    </location>
    <ligand>
        <name>Mn(2+)</name>
        <dbReference type="ChEBI" id="CHEBI:29035"/>
    </ligand>
</feature>
<feature type="binding site" evidence="10">
    <location>
        <position position="73"/>
    </location>
    <ligand>
        <name>Mn(2+)</name>
        <dbReference type="ChEBI" id="CHEBI:29035"/>
    </ligand>
</feature>